<feature type="region of interest" description="Disordered" evidence="1">
    <location>
        <begin position="262"/>
        <end position="287"/>
    </location>
</feature>
<organism evidence="2 3">
    <name type="scientific">Lineolata rhizophorae</name>
    <dbReference type="NCBI Taxonomy" id="578093"/>
    <lineage>
        <taxon>Eukaryota</taxon>
        <taxon>Fungi</taxon>
        <taxon>Dikarya</taxon>
        <taxon>Ascomycota</taxon>
        <taxon>Pezizomycotina</taxon>
        <taxon>Dothideomycetes</taxon>
        <taxon>Dothideomycetes incertae sedis</taxon>
        <taxon>Lineolatales</taxon>
        <taxon>Lineolataceae</taxon>
        <taxon>Lineolata</taxon>
    </lineage>
</organism>
<evidence type="ECO:0000313" key="3">
    <source>
        <dbReference type="Proteomes" id="UP000799766"/>
    </source>
</evidence>
<keyword evidence="3" id="KW-1185">Reference proteome</keyword>
<protein>
    <submittedName>
        <fullName evidence="2">Uncharacterized protein</fullName>
    </submittedName>
</protein>
<accession>A0A6A6P063</accession>
<feature type="compositionally biased region" description="Polar residues" evidence="1">
    <location>
        <begin position="486"/>
        <end position="495"/>
    </location>
</feature>
<feature type="region of interest" description="Disordered" evidence="1">
    <location>
        <begin position="371"/>
        <end position="524"/>
    </location>
</feature>
<dbReference type="Proteomes" id="UP000799766">
    <property type="component" value="Unassembled WGS sequence"/>
</dbReference>
<proteinExistence type="predicted"/>
<evidence type="ECO:0000256" key="1">
    <source>
        <dbReference type="SAM" id="MobiDB-lite"/>
    </source>
</evidence>
<feature type="non-terminal residue" evidence="2">
    <location>
        <position position="1"/>
    </location>
</feature>
<gene>
    <name evidence="2" type="ORF">BDY21DRAFT_363647</name>
</gene>
<reference evidence="2" key="1">
    <citation type="journal article" date="2020" name="Stud. Mycol.">
        <title>101 Dothideomycetes genomes: a test case for predicting lifestyles and emergence of pathogens.</title>
        <authorList>
            <person name="Haridas S."/>
            <person name="Albert R."/>
            <person name="Binder M."/>
            <person name="Bloem J."/>
            <person name="Labutti K."/>
            <person name="Salamov A."/>
            <person name="Andreopoulos B."/>
            <person name="Baker S."/>
            <person name="Barry K."/>
            <person name="Bills G."/>
            <person name="Bluhm B."/>
            <person name="Cannon C."/>
            <person name="Castanera R."/>
            <person name="Culley D."/>
            <person name="Daum C."/>
            <person name="Ezra D."/>
            <person name="Gonzalez J."/>
            <person name="Henrissat B."/>
            <person name="Kuo A."/>
            <person name="Liang C."/>
            <person name="Lipzen A."/>
            <person name="Lutzoni F."/>
            <person name="Magnuson J."/>
            <person name="Mondo S."/>
            <person name="Nolan M."/>
            <person name="Ohm R."/>
            <person name="Pangilinan J."/>
            <person name="Park H.-J."/>
            <person name="Ramirez L."/>
            <person name="Alfaro M."/>
            <person name="Sun H."/>
            <person name="Tritt A."/>
            <person name="Yoshinaga Y."/>
            <person name="Zwiers L.-H."/>
            <person name="Turgeon B."/>
            <person name="Goodwin S."/>
            <person name="Spatafora J."/>
            <person name="Crous P."/>
            <person name="Grigoriev I."/>
        </authorList>
    </citation>
    <scope>NUCLEOTIDE SEQUENCE</scope>
    <source>
        <strain evidence="2">ATCC 16933</strain>
    </source>
</reference>
<evidence type="ECO:0000313" key="2">
    <source>
        <dbReference type="EMBL" id="KAF2457346.1"/>
    </source>
</evidence>
<sequence length="544" mass="59394">PRRNGCGEDISPARPSGVSLAPRFTYPEQANCGIEFNEAIRKLRKLGPKPQKPSSQRLAECLERKFTEVRMIVPELPEDAVGQPPAKEEDYRLLDILVFEGGAHNELRRAFAQLSLAAGFNQSNPRLLRAMLYTKSLKLPKDSQGSIRAYVRVNFHPKSQTTARAAVSTGLKLFAIGMAYSSHVMPILLAFVQRHIMSMEFSDVMAAFELPALSKAKEFATSLSSWMDTAWECYNAQGMSHAMHISSGPTFALLSPNNNANPILSETRPQKRRRTSPLAITGTGASGSAEIASKIRQNEDVHVNPEVDSTRGNDTTWSDRLENRAAGNTTEAIDADTSALTMDASSGTPSSDVAVWTPRTIQPIAGRRPNRQLIGRGISGPARNSLHRLPELDSAEGQRGSAVQVKSEARESARGGVSELRQGHVRFSPRTADLTQGSGGWNHVDGREKENVTKGTDKGVNSRLEHGDGAAATQQSPQDFPVAPNPHSSTYQTHADSPPLLGTQLHGESSGQLPGERRSPTSRLSDILHYEDDSSWWRDLWGQI</sequence>
<feature type="compositionally biased region" description="Basic and acidic residues" evidence="1">
    <location>
        <begin position="444"/>
        <end position="457"/>
    </location>
</feature>
<feature type="region of interest" description="Disordered" evidence="1">
    <location>
        <begin position="1"/>
        <end position="21"/>
    </location>
</feature>
<dbReference type="AlphaFoldDB" id="A0A6A6P063"/>
<dbReference type="EMBL" id="MU001680">
    <property type="protein sequence ID" value="KAF2457346.1"/>
    <property type="molecule type" value="Genomic_DNA"/>
</dbReference>
<name>A0A6A6P063_9PEZI</name>